<dbReference type="EMBL" id="SBIP01000004">
    <property type="protein sequence ID" value="RWX76067.1"/>
    <property type="molecule type" value="Genomic_DNA"/>
</dbReference>
<reference evidence="1 2" key="1">
    <citation type="submission" date="2019-01" db="EMBL/GenBank/DDBJ databases">
        <title>The draft genome of Rhizobium sp. 24NR.</title>
        <authorList>
            <person name="Liu L."/>
            <person name="Liang L."/>
            <person name="Shi S."/>
            <person name="Xu L."/>
            <person name="Wang X."/>
            <person name="Li L."/>
            <person name="Zhang X."/>
        </authorList>
    </citation>
    <scope>NUCLEOTIDE SEQUENCE [LARGE SCALE GENOMIC DNA]</scope>
    <source>
        <strain evidence="1 2">24NR</strain>
    </source>
</reference>
<organism evidence="1 2">
    <name type="scientific">Neorhizobium lilium</name>
    <dbReference type="NCBI Taxonomy" id="2503024"/>
    <lineage>
        <taxon>Bacteria</taxon>
        <taxon>Pseudomonadati</taxon>
        <taxon>Pseudomonadota</taxon>
        <taxon>Alphaproteobacteria</taxon>
        <taxon>Hyphomicrobiales</taxon>
        <taxon>Rhizobiaceae</taxon>
        <taxon>Rhizobium/Agrobacterium group</taxon>
        <taxon>Neorhizobium</taxon>
    </lineage>
</organism>
<sequence>MANEGLTSKRLERMRANPQADWRMEDIIAVCAEFEIACRAPRGGSSHFKVSHPAIRDILTVPSKRPIKPVYIRHLVQFIDAVRTA</sequence>
<comment type="caution">
    <text evidence="1">The sequence shown here is derived from an EMBL/GenBank/DDBJ whole genome shotgun (WGS) entry which is preliminary data.</text>
</comment>
<proteinExistence type="predicted"/>
<protein>
    <submittedName>
        <fullName evidence="1">Type II toxin-antitoxin system HicA family toxin</fullName>
    </submittedName>
</protein>
<dbReference type="AlphaFoldDB" id="A0A3S3S3W9"/>
<evidence type="ECO:0000313" key="1">
    <source>
        <dbReference type="EMBL" id="RWX76067.1"/>
    </source>
</evidence>
<dbReference type="OrthoDB" id="308644at2"/>
<evidence type="ECO:0000313" key="2">
    <source>
        <dbReference type="Proteomes" id="UP000287687"/>
    </source>
</evidence>
<gene>
    <name evidence="1" type="ORF">EPK99_20680</name>
</gene>
<keyword evidence="2" id="KW-1185">Reference proteome</keyword>
<name>A0A3S3S3W9_9HYPH</name>
<accession>A0A3S3S3W9</accession>
<dbReference type="Proteomes" id="UP000287687">
    <property type="component" value="Unassembled WGS sequence"/>
</dbReference>